<evidence type="ECO:0000259" key="2">
    <source>
        <dbReference type="Pfam" id="PF14344"/>
    </source>
</evidence>
<accession>A0A0W1RAV2</accession>
<dbReference type="Proteomes" id="UP000054387">
    <property type="component" value="Unassembled WGS sequence"/>
</dbReference>
<protein>
    <recommendedName>
        <fullName evidence="2">DUF4397 domain-containing protein</fullName>
    </recommendedName>
</protein>
<sequence>MPPSTAEPTAAPGTETPAGTDVPTDGPSSTDGGANLRVVHAVPNAPNIDIVVFGDPALKDETFRQISQYLYLGAEQTALSLVATGNPDRVFFEETIDFEVASYTGIILGEAGNNTDRPLEFRLFEEDLSLPEQGSARLQFVNTAPDAQTLRVVSDDEALFGGVGYGETASTTLPAGSHQLEIRTPNGEAVTTTEVELADRGVYTAFGMGYVNPGNAPTNAPFQVDVAEDGD</sequence>
<evidence type="ECO:0000256" key="1">
    <source>
        <dbReference type="SAM" id="MobiDB-lite"/>
    </source>
</evidence>
<reference evidence="3 4" key="1">
    <citation type="submission" date="2015-12" db="EMBL/GenBank/DDBJ databases">
        <title>Haloprofundus marisrubri gen. nov., sp. nov., an extremely halophilic archaeon isolated from the Discovery deep brine-seawater interface in the Red Sea.</title>
        <authorList>
            <person name="Zhang G."/>
            <person name="Stingl U."/>
            <person name="Rashid M."/>
        </authorList>
    </citation>
    <scope>NUCLEOTIDE SEQUENCE [LARGE SCALE GENOMIC DNA]</scope>
    <source>
        <strain evidence="3 4">SB9</strain>
    </source>
</reference>
<dbReference type="STRING" id="1514971.AUR64_11605"/>
<gene>
    <name evidence="3" type="ORF">AUR64_11605</name>
</gene>
<feature type="region of interest" description="Disordered" evidence="1">
    <location>
        <begin position="1"/>
        <end position="34"/>
    </location>
</feature>
<organism evidence="3 4">
    <name type="scientific">Haloprofundus marisrubri</name>
    <dbReference type="NCBI Taxonomy" id="1514971"/>
    <lineage>
        <taxon>Archaea</taxon>
        <taxon>Methanobacteriati</taxon>
        <taxon>Methanobacteriota</taxon>
        <taxon>Stenosarchaea group</taxon>
        <taxon>Halobacteria</taxon>
        <taxon>Halobacteriales</taxon>
        <taxon>Haloferacaceae</taxon>
        <taxon>Haloprofundus</taxon>
    </lineage>
</organism>
<evidence type="ECO:0000313" key="3">
    <source>
        <dbReference type="EMBL" id="KTG10223.1"/>
    </source>
</evidence>
<keyword evidence="4" id="KW-1185">Reference proteome</keyword>
<dbReference type="AlphaFoldDB" id="A0A0W1RAV2"/>
<feature type="compositionally biased region" description="Low complexity" evidence="1">
    <location>
        <begin position="1"/>
        <end position="20"/>
    </location>
</feature>
<dbReference type="InterPro" id="IPR025510">
    <property type="entry name" value="DUF4397"/>
</dbReference>
<dbReference type="EMBL" id="LOPU01000018">
    <property type="protein sequence ID" value="KTG10223.1"/>
    <property type="molecule type" value="Genomic_DNA"/>
</dbReference>
<evidence type="ECO:0000313" key="4">
    <source>
        <dbReference type="Proteomes" id="UP000054387"/>
    </source>
</evidence>
<feature type="domain" description="DUF4397" evidence="2">
    <location>
        <begin position="34"/>
        <end position="152"/>
    </location>
</feature>
<proteinExistence type="predicted"/>
<name>A0A0W1RAV2_9EURY</name>
<dbReference type="Pfam" id="PF14344">
    <property type="entry name" value="DUF4397"/>
    <property type="match status" value="1"/>
</dbReference>
<comment type="caution">
    <text evidence="3">The sequence shown here is derived from an EMBL/GenBank/DDBJ whole genome shotgun (WGS) entry which is preliminary data.</text>
</comment>